<dbReference type="GO" id="GO:0002098">
    <property type="term" value="P:tRNA wobble uridine modification"/>
    <property type="evidence" value="ECO:0007669"/>
    <property type="project" value="InterPro"/>
</dbReference>
<evidence type="ECO:0000256" key="2">
    <source>
        <dbReference type="ARBA" id="ARBA00022691"/>
    </source>
</evidence>
<keyword evidence="6" id="KW-0489">Methyltransferase</keyword>
<dbReference type="AlphaFoldDB" id="A0A5M8FJE3"/>
<feature type="binding site" evidence="3">
    <location>
        <position position="227"/>
    </location>
    <ligand>
        <name>S-adenosyl-L-methionine</name>
        <dbReference type="ChEBI" id="CHEBI:59789"/>
    </ligand>
</feature>
<feature type="binding site" evidence="3">
    <location>
        <begin position="145"/>
        <end position="146"/>
    </location>
    <ligand>
        <name>S-adenosyl-L-methionine</name>
        <dbReference type="ChEBI" id="CHEBI:59789"/>
    </ligand>
</feature>
<dbReference type="RefSeq" id="WP_150093565.1">
    <property type="nucleotide sequence ID" value="NZ_VWXX01000017.1"/>
</dbReference>
<reference evidence="6 7" key="1">
    <citation type="submission" date="2019-09" db="EMBL/GenBank/DDBJ databases">
        <title>Whole-genome sequence of the purple sulfur bacterium Thiohalocapsa marina DSM 19078.</title>
        <authorList>
            <person name="Kyndt J.A."/>
            <person name="Meyer T.E."/>
        </authorList>
    </citation>
    <scope>NUCLEOTIDE SEQUENCE [LARGE SCALE GENOMIC DNA]</scope>
    <source>
        <strain evidence="6 7">DSM 19078</strain>
    </source>
</reference>
<sequence>MTQDTRDTLYAGLDAPADGFVFDARVARVFADMLRRSVPGATELVRLTGLVAAHVATTQLKSQPQSQPPIRSRMESPIQSPIRPLRVYDLGCSLGASSASILAHLPPGAPVHIIAVDNAPAMIDGLRERLGDAVADGRVQPRCCDVLELPIAGAHVVVLNLTLQFLPRAQRLALLRRIRRGLEPGGVLILAEKVVWPDQATDAVMAALHARFKRTQGYSALEVSRKRAALERVLVPDDRETHEDRLRAAGFQRVVPFFQCLNFVGWLAWA</sequence>
<comment type="subunit">
    <text evidence="3">Homodimer.</text>
</comment>
<keyword evidence="1 3" id="KW-0808">Transferase</keyword>
<keyword evidence="2 3" id="KW-0949">S-adenosyl-L-methionine</keyword>
<comment type="caution">
    <text evidence="3">Lacks conserved residue(s) required for the propagation of feature annotation.</text>
</comment>
<evidence type="ECO:0000256" key="4">
    <source>
        <dbReference type="PIRSR" id="PIRSR006325-1"/>
    </source>
</evidence>
<dbReference type="PANTHER" id="PTHR43861">
    <property type="entry name" value="TRANS-ACONITATE 2-METHYLTRANSFERASE-RELATED"/>
    <property type="match status" value="1"/>
</dbReference>
<gene>
    <name evidence="3" type="primary">cmoA</name>
    <name evidence="6" type="ORF">F2Q65_11660</name>
</gene>
<comment type="catalytic activity">
    <reaction evidence="3">
        <text>prephenate + S-adenosyl-L-methionine = carboxy-S-adenosyl-L-methionine + 3-phenylpyruvate + H2O</text>
        <dbReference type="Rhea" id="RHEA:51692"/>
        <dbReference type="ChEBI" id="CHEBI:15377"/>
        <dbReference type="ChEBI" id="CHEBI:18005"/>
        <dbReference type="ChEBI" id="CHEBI:29934"/>
        <dbReference type="ChEBI" id="CHEBI:59789"/>
        <dbReference type="ChEBI" id="CHEBI:134278"/>
    </reaction>
</comment>
<dbReference type="PANTHER" id="PTHR43861:SF2">
    <property type="entry name" value="CARBOXY-S-ADENOSYL-L-METHIONINE SYNTHASE"/>
    <property type="match status" value="1"/>
</dbReference>
<evidence type="ECO:0000313" key="7">
    <source>
        <dbReference type="Proteomes" id="UP000322981"/>
    </source>
</evidence>
<dbReference type="CDD" id="cd02440">
    <property type="entry name" value="AdoMet_MTases"/>
    <property type="match status" value="1"/>
</dbReference>
<feature type="domain" description="Methyltransferase" evidence="5">
    <location>
        <begin position="87"/>
        <end position="186"/>
    </location>
</feature>
<dbReference type="InterPro" id="IPR005271">
    <property type="entry name" value="CmoA"/>
</dbReference>
<dbReference type="Proteomes" id="UP000322981">
    <property type="component" value="Unassembled WGS sequence"/>
</dbReference>
<dbReference type="GO" id="GO:0032259">
    <property type="term" value="P:methylation"/>
    <property type="evidence" value="ECO:0007669"/>
    <property type="project" value="UniProtKB-KW"/>
</dbReference>
<feature type="binding site" evidence="3 4">
    <location>
        <begin position="91"/>
        <end position="93"/>
    </location>
    <ligand>
        <name>S-adenosyl-L-methionine</name>
        <dbReference type="ChEBI" id="CHEBI:59789"/>
    </ligand>
</feature>
<organism evidence="6 7">
    <name type="scientific">Thiohalocapsa marina</name>
    <dbReference type="NCBI Taxonomy" id="424902"/>
    <lineage>
        <taxon>Bacteria</taxon>
        <taxon>Pseudomonadati</taxon>
        <taxon>Pseudomonadota</taxon>
        <taxon>Gammaproteobacteria</taxon>
        <taxon>Chromatiales</taxon>
        <taxon>Chromatiaceae</taxon>
        <taxon>Thiohalocapsa</taxon>
    </lineage>
</organism>
<dbReference type="GO" id="GO:1904047">
    <property type="term" value="F:S-adenosyl-L-methionine binding"/>
    <property type="evidence" value="ECO:0007669"/>
    <property type="project" value="UniProtKB-UniRule"/>
</dbReference>
<dbReference type="InterPro" id="IPR041698">
    <property type="entry name" value="Methyltransf_25"/>
</dbReference>
<dbReference type="HAMAP" id="MF_01589">
    <property type="entry name" value="Cx_SAM_synthase"/>
    <property type="match status" value="1"/>
</dbReference>
<feature type="binding site" evidence="3 4">
    <location>
        <begin position="117"/>
        <end position="118"/>
    </location>
    <ligand>
        <name>S-adenosyl-L-methionine</name>
        <dbReference type="ChEBI" id="CHEBI:59789"/>
    </ligand>
</feature>
<accession>A0A5M8FJE3</accession>
<dbReference type="InterPro" id="IPR029063">
    <property type="entry name" value="SAM-dependent_MTases_sf"/>
</dbReference>
<protein>
    <recommendedName>
        <fullName evidence="3">Carboxy-S-adenosyl-L-methionine synthase</fullName>
        <shortName evidence="3">Cx-SAM synthase</shortName>
        <ecNumber evidence="3">2.1.3.-</ecNumber>
    </recommendedName>
</protein>
<dbReference type="EMBL" id="VWXX01000017">
    <property type="protein sequence ID" value="KAA6184624.1"/>
    <property type="molecule type" value="Genomic_DNA"/>
</dbReference>
<dbReference type="GO" id="GO:0008168">
    <property type="term" value="F:methyltransferase activity"/>
    <property type="evidence" value="ECO:0007669"/>
    <property type="project" value="UniProtKB-KW"/>
</dbReference>
<comment type="similarity">
    <text evidence="3">Belongs to the class I-like SAM-binding methyltransferase superfamily. Cx-SAM synthase family.</text>
</comment>
<dbReference type="OrthoDB" id="9779941at2"/>
<dbReference type="PIRSF" id="PIRSF006325">
    <property type="entry name" value="MeTrfase_bac"/>
    <property type="match status" value="1"/>
</dbReference>
<keyword evidence="7" id="KW-1185">Reference proteome</keyword>
<evidence type="ECO:0000256" key="1">
    <source>
        <dbReference type="ARBA" id="ARBA00022679"/>
    </source>
</evidence>
<evidence type="ECO:0000256" key="3">
    <source>
        <dbReference type="HAMAP-Rule" id="MF_01589"/>
    </source>
</evidence>
<dbReference type="GO" id="GO:0016743">
    <property type="term" value="F:carboxyl- or carbamoyltransferase activity"/>
    <property type="evidence" value="ECO:0007669"/>
    <property type="project" value="UniProtKB-UniRule"/>
</dbReference>
<dbReference type="EC" id="2.1.3.-" evidence="3"/>
<comment type="function">
    <text evidence="3">Catalyzes the conversion of S-adenosyl-L-methionine (SAM) to carboxy-S-adenosyl-L-methionine (Cx-SAM).</text>
</comment>
<comment type="caution">
    <text evidence="6">The sequence shown here is derived from an EMBL/GenBank/DDBJ whole genome shotgun (WGS) entry which is preliminary data.</text>
</comment>
<dbReference type="SUPFAM" id="SSF53335">
    <property type="entry name" value="S-adenosyl-L-methionine-dependent methyltransferases"/>
    <property type="match status" value="1"/>
</dbReference>
<proteinExistence type="inferred from homology"/>
<dbReference type="Pfam" id="PF13649">
    <property type="entry name" value="Methyltransf_25"/>
    <property type="match status" value="1"/>
</dbReference>
<name>A0A5M8FJE3_9GAMM</name>
<evidence type="ECO:0000259" key="5">
    <source>
        <dbReference type="Pfam" id="PF13649"/>
    </source>
</evidence>
<dbReference type="Gene3D" id="3.40.50.150">
    <property type="entry name" value="Vaccinia Virus protein VP39"/>
    <property type="match status" value="1"/>
</dbReference>
<feature type="binding site" evidence="3 4">
    <location>
        <position position="160"/>
    </location>
    <ligand>
        <name>S-adenosyl-L-methionine</name>
        <dbReference type="ChEBI" id="CHEBI:59789"/>
    </ligand>
</feature>
<evidence type="ECO:0000313" key="6">
    <source>
        <dbReference type="EMBL" id="KAA6184624.1"/>
    </source>
</evidence>